<evidence type="ECO:0000256" key="3">
    <source>
        <dbReference type="ARBA" id="ARBA00022840"/>
    </source>
</evidence>
<evidence type="ECO:0000313" key="7">
    <source>
        <dbReference type="Proteomes" id="UP001205748"/>
    </source>
</evidence>
<dbReference type="FunFam" id="3.40.50.300:FF:000309">
    <property type="entry name" value="ABC transporter ATP-binding protein"/>
    <property type="match status" value="1"/>
</dbReference>
<keyword evidence="1" id="KW-0677">Repeat</keyword>
<dbReference type="PANTHER" id="PTHR42855">
    <property type="entry name" value="ABC TRANSPORTER ATP-BINDING SUBUNIT"/>
    <property type="match status" value="1"/>
</dbReference>
<evidence type="ECO:0000256" key="2">
    <source>
        <dbReference type="ARBA" id="ARBA00022741"/>
    </source>
</evidence>
<dbReference type="PROSITE" id="PS00211">
    <property type="entry name" value="ABC_TRANSPORTER_1"/>
    <property type="match status" value="2"/>
</dbReference>
<dbReference type="PROSITE" id="PS50893">
    <property type="entry name" value="ABC_TRANSPORTER_2"/>
    <property type="match status" value="2"/>
</dbReference>
<evidence type="ECO:0000259" key="5">
    <source>
        <dbReference type="PROSITE" id="PS50893"/>
    </source>
</evidence>
<sequence length="646" mass="74366">MILSCKNIKKNYGINTILDDISFQINGGERIALVGRNGAGKSTLFKIIAGELAPDEGSCTTPRNTSMGYLSQHLDLNEKNTLWEEIMEIFVPLIAMEKQLRQLEQDISSAGKNEEDEKMHILMEEYGHLQEDFEKQNGYGYPSQIRGILKGLGFEEQDYDKQIVQFSGGQKTRIALGKLLLQEPDILLLDEPTNFLDLETVEWLEGFLSSYASTLFIISHDRYFLDALVTQVFEIENHKLYTYNGNYSQYVKEKGKTLEVLSHQYEQQQKEIKRQEEIIQRFRSFNREKSIKKAESRQKMLDKMERIDSPVTQLPTLHLTLEPQVKSGRDVLKVEGLSKSFGELKLFSDLNFQIFIGDHIGIIGPNGVGKSTLFKIILGELTGDEGEVILGSHVYPAYYDQLQTSLDENNTIIEEVWQVKPTALQTEIRNVLGAFLFSGDDVFKSISTLSGGEKSRVALAKLMLSQANLLLMDEPTNHIDIATKEVLEDALMQYKGTLLVISHDRYFLNKVTNKIFEMKEEKIQEYLGNYQYYLEKKKQQQLLQEAQEIQPIINKTQLKQERKKERANQKLLKEQRQKISGLEKEIESLEGQIEDFESLMCQPNFYEDGDNALTVTKEYEDAKLRLKEYIANWEEDMIILEEMQEG</sequence>
<feature type="coiled-coil region" evidence="4">
    <location>
        <begin position="251"/>
        <end position="278"/>
    </location>
</feature>
<evidence type="ECO:0000256" key="4">
    <source>
        <dbReference type="SAM" id="Coils"/>
    </source>
</evidence>
<name>A0AAE3HG95_9FIRM</name>
<dbReference type="EMBL" id="JANKAS010000005">
    <property type="protein sequence ID" value="MCR1898884.1"/>
    <property type="molecule type" value="Genomic_DNA"/>
</dbReference>
<dbReference type="Pfam" id="PF00005">
    <property type="entry name" value="ABC_tran"/>
    <property type="match status" value="2"/>
</dbReference>
<comment type="caution">
    <text evidence="6">The sequence shown here is derived from an EMBL/GenBank/DDBJ whole genome shotgun (WGS) entry which is preliminary data.</text>
</comment>
<evidence type="ECO:0000313" key="6">
    <source>
        <dbReference type="EMBL" id="MCR1898884.1"/>
    </source>
</evidence>
<organism evidence="6 7">
    <name type="scientific">Irregularibacter muris</name>
    <dbReference type="NCBI Taxonomy" id="1796619"/>
    <lineage>
        <taxon>Bacteria</taxon>
        <taxon>Bacillati</taxon>
        <taxon>Bacillota</taxon>
        <taxon>Clostridia</taxon>
        <taxon>Eubacteriales</taxon>
        <taxon>Eubacteriaceae</taxon>
        <taxon>Irregularibacter</taxon>
    </lineage>
</organism>
<dbReference type="RefSeq" id="WP_257530663.1">
    <property type="nucleotide sequence ID" value="NZ_JANKAS010000005.1"/>
</dbReference>
<dbReference type="InterPro" id="IPR003439">
    <property type="entry name" value="ABC_transporter-like_ATP-bd"/>
</dbReference>
<keyword evidence="3 6" id="KW-0067">ATP-binding</keyword>
<dbReference type="Gene3D" id="3.40.50.300">
    <property type="entry name" value="P-loop containing nucleotide triphosphate hydrolases"/>
    <property type="match status" value="2"/>
</dbReference>
<dbReference type="GO" id="GO:0005524">
    <property type="term" value="F:ATP binding"/>
    <property type="evidence" value="ECO:0007669"/>
    <property type="project" value="UniProtKB-KW"/>
</dbReference>
<evidence type="ECO:0000256" key="1">
    <source>
        <dbReference type="ARBA" id="ARBA00022737"/>
    </source>
</evidence>
<keyword evidence="7" id="KW-1185">Reference proteome</keyword>
<dbReference type="CDD" id="cd03221">
    <property type="entry name" value="ABCF_EF-3"/>
    <property type="match status" value="2"/>
</dbReference>
<dbReference type="SUPFAM" id="SSF52540">
    <property type="entry name" value="P-loop containing nucleoside triphosphate hydrolases"/>
    <property type="match status" value="2"/>
</dbReference>
<feature type="coiled-coil region" evidence="4">
    <location>
        <begin position="555"/>
        <end position="599"/>
    </location>
</feature>
<dbReference type="Pfam" id="PF12848">
    <property type="entry name" value="ABC_tran_Xtn"/>
    <property type="match status" value="1"/>
</dbReference>
<dbReference type="GO" id="GO:0016887">
    <property type="term" value="F:ATP hydrolysis activity"/>
    <property type="evidence" value="ECO:0007669"/>
    <property type="project" value="InterPro"/>
</dbReference>
<dbReference type="InterPro" id="IPR017871">
    <property type="entry name" value="ABC_transporter-like_CS"/>
</dbReference>
<dbReference type="GO" id="GO:0003677">
    <property type="term" value="F:DNA binding"/>
    <property type="evidence" value="ECO:0007669"/>
    <property type="project" value="InterPro"/>
</dbReference>
<protein>
    <submittedName>
        <fullName evidence="6">ABC-F family ATP-binding cassette domain-containing protein</fullName>
    </submittedName>
</protein>
<dbReference type="InterPro" id="IPR032781">
    <property type="entry name" value="ABC_tran_Xtn"/>
</dbReference>
<gene>
    <name evidence="6" type="ORF">NSA47_07795</name>
</gene>
<accession>A0AAE3HG95</accession>
<feature type="domain" description="ABC transporter" evidence="5">
    <location>
        <begin position="332"/>
        <end position="545"/>
    </location>
</feature>
<dbReference type="AlphaFoldDB" id="A0AAE3HG95"/>
<keyword evidence="4" id="KW-0175">Coiled coil</keyword>
<dbReference type="InterPro" id="IPR051309">
    <property type="entry name" value="ABCF_ATPase"/>
</dbReference>
<dbReference type="SMART" id="SM00382">
    <property type="entry name" value="AAA"/>
    <property type="match status" value="2"/>
</dbReference>
<dbReference type="FunFam" id="3.40.50.300:FF:000011">
    <property type="entry name" value="Putative ABC transporter ATP-binding component"/>
    <property type="match status" value="1"/>
</dbReference>
<dbReference type="InterPro" id="IPR027417">
    <property type="entry name" value="P-loop_NTPase"/>
</dbReference>
<dbReference type="Pfam" id="PF16326">
    <property type="entry name" value="ABC_tran_CTD"/>
    <property type="match status" value="1"/>
</dbReference>
<dbReference type="Proteomes" id="UP001205748">
    <property type="component" value="Unassembled WGS sequence"/>
</dbReference>
<feature type="domain" description="ABC transporter" evidence="5">
    <location>
        <begin position="3"/>
        <end position="269"/>
    </location>
</feature>
<dbReference type="InterPro" id="IPR032524">
    <property type="entry name" value="ABC_tran_C"/>
</dbReference>
<dbReference type="PANTHER" id="PTHR42855:SF2">
    <property type="entry name" value="DRUG RESISTANCE ABC TRANSPORTER,ATP-BINDING PROTEIN"/>
    <property type="match status" value="1"/>
</dbReference>
<reference evidence="6" key="1">
    <citation type="submission" date="2022-07" db="EMBL/GenBank/DDBJ databases">
        <title>Enhanced cultured diversity of the mouse gut microbiota enables custom-made synthetic communities.</title>
        <authorList>
            <person name="Afrizal A."/>
        </authorList>
    </citation>
    <scope>NUCLEOTIDE SEQUENCE</scope>
    <source>
        <strain evidence="6">DSM 28593</strain>
    </source>
</reference>
<dbReference type="InterPro" id="IPR003593">
    <property type="entry name" value="AAA+_ATPase"/>
</dbReference>
<keyword evidence="2" id="KW-0547">Nucleotide-binding</keyword>
<proteinExistence type="predicted"/>